<keyword evidence="6" id="KW-1185">Reference proteome</keyword>
<name>A0A0A2DR48_9CORY</name>
<dbReference type="InterPro" id="IPR000587">
    <property type="entry name" value="Creatinase_N"/>
</dbReference>
<organism evidence="5 6">
    <name type="scientific">Corynebacterium auriscanis</name>
    <dbReference type="NCBI Taxonomy" id="99807"/>
    <lineage>
        <taxon>Bacteria</taxon>
        <taxon>Bacillati</taxon>
        <taxon>Actinomycetota</taxon>
        <taxon>Actinomycetes</taxon>
        <taxon>Mycobacteriales</taxon>
        <taxon>Corynebacteriaceae</taxon>
        <taxon>Corynebacterium</taxon>
    </lineage>
</organism>
<comment type="caution">
    <text evidence="5">The sequence shown here is derived from an EMBL/GenBank/DDBJ whole genome shotgun (WGS) entry which is preliminary data.</text>
</comment>
<evidence type="ECO:0000256" key="2">
    <source>
        <dbReference type="ARBA" id="ARBA00022801"/>
    </source>
</evidence>
<dbReference type="Pfam" id="PF01321">
    <property type="entry name" value="Creatinase_N"/>
    <property type="match status" value="1"/>
</dbReference>
<keyword evidence="1" id="KW-0479">Metal-binding</keyword>
<dbReference type="PANTHER" id="PTHR46112">
    <property type="entry name" value="AMINOPEPTIDASE"/>
    <property type="match status" value="1"/>
</dbReference>
<dbReference type="PANTHER" id="PTHR46112:SF3">
    <property type="entry name" value="AMINOPEPTIDASE YPDF"/>
    <property type="match status" value="1"/>
</dbReference>
<dbReference type="Gene3D" id="3.90.230.10">
    <property type="entry name" value="Creatinase/methionine aminopeptidase superfamily"/>
    <property type="match status" value="1"/>
</dbReference>
<dbReference type="Pfam" id="PF00557">
    <property type="entry name" value="Peptidase_M24"/>
    <property type="match status" value="1"/>
</dbReference>
<gene>
    <name evidence="5" type="ORF">MA47_01390</name>
</gene>
<dbReference type="GO" id="GO:0004177">
    <property type="term" value="F:aminopeptidase activity"/>
    <property type="evidence" value="ECO:0007669"/>
    <property type="project" value="UniProtKB-ARBA"/>
</dbReference>
<evidence type="ECO:0000259" key="4">
    <source>
        <dbReference type="Pfam" id="PF01321"/>
    </source>
</evidence>
<dbReference type="AlphaFoldDB" id="A0A0A2DR48"/>
<dbReference type="CDD" id="cd01092">
    <property type="entry name" value="APP-like"/>
    <property type="match status" value="1"/>
</dbReference>
<evidence type="ECO:0000313" key="5">
    <source>
        <dbReference type="EMBL" id="KGM19321.1"/>
    </source>
</evidence>
<dbReference type="InterPro" id="IPR001131">
    <property type="entry name" value="Peptidase_M24B_aminopep-P_CS"/>
</dbReference>
<proteinExistence type="predicted"/>
<dbReference type="GO" id="GO:0046872">
    <property type="term" value="F:metal ion binding"/>
    <property type="evidence" value="ECO:0007669"/>
    <property type="project" value="UniProtKB-KW"/>
</dbReference>
<dbReference type="PRINTS" id="PR00599">
    <property type="entry name" value="MAPEPTIDASE"/>
</dbReference>
<keyword evidence="2" id="KW-0378">Hydrolase</keyword>
<dbReference type="PROSITE" id="PS00491">
    <property type="entry name" value="PROLINE_PEPTIDASE"/>
    <property type="match status" value="1"/>
</dbReference>
<evidence type="ECO:0000313" key="6">
    <source>
        <dbReference type="Proteomes" id="UP000030145"/>
    </source>
</evidence>
<evidence type="ECO:0000259" key="3">
    <source>
        <dbReference type="Pfam" id="PF00557"/>
    </source>
</evidence>
<dbReference type="InterPro" id="IPR000994">
    <property type="entry name" value="Pept_M24"/>
</dbReference>
<dbReference type="Proteomes" id="UP000030145">
    <property type="component" value="Unassembled WGS sequence"/>
</dbReference>
<accession>A0A0A2DR48</accession>
<sequence length="361" mass="38506">MTISQDVVANFQSRRHRVASRIHDAGENALLVTDLKNIQYLTGFAGSNAVLLLRADGTAVLGTDGRYDTQIRLETGAPEDIDIRIENRLLPMMKEVAGDRGFAVEPSMPIGSARELGDPAVLSQAVESERLVKDEAEVRALLAAGELADSVWTQFLAEGGIREGLTEIEAAADLENRLRLAGAQALSFDTILASGANGAKPHAGVSKDKIVPGLVTVDFGVYLDGYASDQTRAVCVGEPDELAYEIYDTVYRAQKAGEAVVQPGTRLRTVDEACRDLITDAGYGEYFVHSTGHGVGLDVHESPRAAAGVDETSILEPGMTITVEPGIYLPGKTGLRIENTYVVTKDGHISCNASPTELVVV</sequence>
<dbReference type="SUPFAM" id="SSF53092">
    <property type="entry name" value="Creatinase/prolidase N-terminal domain"/>
    <property type="match status" value="1"/>
</dbReference>
<dbReference type="InterPro" id="IPR029149">
    <property type="entry name" value="Creatin/AminoP/Spt16_N"/>
</dbReference>
<dbReference type="EMBL" id="JRVJ01000002">
    <property type="protein sequence ID" value="KGM19321.1"/>
    <property type="molecule type" value="Genomic_DNA"/>
</dbReference>
<dbReference type="InterPro" id="IPR001714">
    <property type="entry name" value="Pept_M24_MAP"/>
</dbReference>
<reference evidence="5 6" key="1">
    <citation type="submission" date="2014-10" db="EMBL/GenBank/DDBJ databases">
        <title>Whole Genome sequence of Corynebacterium auriscanis strain CIP 106629.</title>
        <authorList>
            <person name="Hassan S.S."/>
            <person name="Jamal S.B."/>
            <person name="Tiwari S."/>
            <person name="Oliveira L.D.C."/>
            <person name="Souza F."/>
            <person name="Mariano D.C."/>
            <person name="Almeida S."/>
            <person name="Dorella F."/>
            <person name="Pereira F."/>
            <person name="Carvalho A."/>
            <person name="Leal C.A."/>
            <person name="Soares S.D.C."/>
            <person name="Figueiredo H.C."/>
            <person name="Silva A."/>
            <person name="Azevedo V.A."/>
        </authorList>
    </citation>
    <scope>NUCLEOTIDE SEQUENCE [LARGE SCALE GENOMIC DNA]</scope>
    <source>
        <strain evidence="5 6">CIP 106629</strain>
    </source>
</reference>
<dbReference type="InterPro" id="IPR050659">
    <property type="entry name" value="Peptidase_M24B"/>
</dbReference>
<feature type="domain" description="Creatinase N-terminal" evidence="4">
    <location>
        <begin position="14"/>
        <end position="107"/>
    </location>
</feature>
<protein>
    <submittedName>
        <fullName evidence="5">Peptidase</fullName>
    </submittedName>
</protein>
<evidence type="ECO:0000256" key="1">
    <source>
        <dbReference type="ARBA" id="ARBA00022723"/>
    </source>
</evidence>
<dbReference type="Gene3D" id="3.40.350.10">
    <property type="entry name" value="Creatinase/prolidase N-terminal domain"/>
    <property type="match status" value="1"/>
</dbReference>
<dbReference type="SUPFAM" id="SSF55920">
    <property type="entry name" value="Creatinase/aminopeptidase"/>
    <property type="match status" value="1"/>
</dbReference>
<dbReference type="GO" id="GO:0008235">
    <property type="term" value="F:metalloexopeptidase activity"/>
    <property type="evidence" value="ECO:0007669"/>
    <property type="project" value="UniProtKB-ARBA"/>
</dbReference>
<feature type="domain" description="Peptidase M24" evidence="3">
    <location>
        <begin position="141"/>
        <end position="345"/>
    </location>
</feature>
<dbReference type="InterPro" id="IPR036005">
    <property type="entry name" value="Creatinase/aminopeptidase-like"/>
</dbReference>